<feature type="transmembrane region" description="Helical" evidence="6">
    <location>
        <begin position="219"/>
        <end position="236"/>
    </location>
</feature>
<evidence type="ECO:0000313" key="9">
    <source>
        <dbReference type="Proteomes" id="UP001177140"/>
    </source>
</evidence>
<protein>
    <recommendedName>
        <fullName evidence="6">WAT1-related protein</fullName>
    </recommendedName>
</protein>
<feature type="transmembrane region" description="Helical" evidence="6">
    <location>
        <begin position="51"/>
        <end position="73"/>
    </location>
</feature>
<accession>A0AA41RJY6</accession>
<evidence type="ECO:0000256" key="6">
    <source>
        <dbReference type="RuleBase" id="RU363077"/>
    </source>
</evidence>
<comment type="caution">
    <text evidence="8">The sequence shown here is derived from an EMBL/GenBank/DDBJ whole genome shotgun (WGS) entry which is preliminary data.</text>
</comment>
<dbReference type="InterPro" id="IPR037185">
    <property type="entry name" value="EmrE-like"/>
</dbReference>
<feature type="transmembrane region" description="Helical" evidence="6">
    <location>
        <begin position="113"/>
        <end position="136"/>
    </location>
</feature>
<dbReference type="PANTHER" id="PTHR31218">
    <property type="entry name" value="WAT1-RELATED PROTEIN"/>
    <property type="match status" value="1"/>
</dbReference>
<feature type="domain" description="EamA" evidence="7">
    <location>
        <begin position="24"/>
        <end position="164"/>
    </location>
</feature>
<evidence type="ECO:0000256" key="2">
    <source>
        <dbReference type="ARBA" id="ARBA00007635"/>
    </source>
</evidence>
<feature type="transmembrane region" description="Helical" evidence="6">
    <location>
        <begin position="188"/>
        <end position="207"/>
    </location>
</feature>
<evidence type="ECO:0000259" key="7">
    <source>
        <dbReference type="Pfam" id="PF00892"/>
    </source>
</evidence>
<evidence type="ECO:0000313" key="8">
    <source>
        <dbReference type="EMBL" id="MCL7021474.1"/>
    </source>
</evidence>
<dbReference type="InterPro" id="IPR030184">
    <property type="entry name" value="WAT1-related"/>
</dbReference>
<dbReference type="GO" id="GO:0022857">
    <property type="term" value="F:transmembrane transporter activity"/>
    <property type="evidence" value="ECO:0007669"/>
    <property type="project" value="InterPro"/>
</dbReference>
<feature type="transmembrane region" description="Helical" evidence="6">
    <location>
        <begin position="20"/>
        <end position="39"/>
    </location>
</feature>
<feature type="domain" description="EamA" evidence="7">
    <location>
        <begin position="190"/>
        <end position="328"/>
    </location>
</feature>
<dbReference type="EMBL" id="JAJJMA010001153">
    <property type="protein sequence ID" value="MCL7021474.1"/>
    <property type="molecule type" value="Genomic_DNA"/>
</dbReference>
<dbReference type="InterPro" id="IPR000620">
    <property type="entry name" value="EamA_dom"/>
</dbReference>
<evidence type="ECO:0000256" key="1">
    <source>
        <dbReference type="ARBA" id="ARBA00004141"/>
    </source>
</evidence>
<evidence type="ECO:0000256" key="4">
    <source>
        <dbReference type="ARBA" id="ARBA00022989"/>
    </source>
</evidence>
<feature type="transmembrane region" description="Helical" evidence="6">
    <location>
        <begin position="284"/>
        <end position="303"/>
    </location>
</feature>
<keyword evidence="3 6" id="KW-0812">Transmembrane</keyword>
<sequence length="360" mass="38550">MFGSVTIPPPAATNKCFHDWVLIVGLIGVQIVYSAYSVIMGNLMALGLSPLFLVIYCSFATSLFLFPLCLCFERSKWPKEFSTKLLGQLLLISFGGVTLFQSLLLVGVKKTSPAIACAMPNLAPGIIFVIAWALRFEQVNTSCIYSKVKILGTCICVVGAITMSILYVPGAASESTNPNDEIHDEVKFVGIICLMTAILVLSCVVVLQAATLGDFPAPMTLCAITSFIGAVLTTILKLVEERGLVMTHSYVRTGDLVGYAILGGIISGACTSFNTWALKTKGPVYVSTFNPIGTVSSVILSALTLGDSIGLGSLSGMIMMFTGLYFVLWAKKKETVVVSEESVIPKNYETEKPLLLYDAA</sequence>
<reference evidence="8" key="1">
    <citation type="submission" date="2022-03" db="EMBL/GenBank/DDBJ databases">
        <title>A functionally conserved STORR gene fusion in Papaver species that diverged 16.8 million years ago.</title>
        <authorList>
            <person name="Catania T."/>
        </authorList>
    </citation>
    <scope>NUCLEOTIDE SEQUENCE</scope>
    <source>
        <strain evidence="8">S-191538</strain>
    </source>
</reference>
<keyword evidence="9" id="KW-1185">Reference proteome</keyword>
<comment type="similarity">
    <text evidence="2 6">Belongs to the drug/metabolite transporter (DMT) superfamily. Plant drug/metabolite exporter (P-DME) (TC 2.A.7.4) family.</text>
</comment>
<dbReference type="SUPFAM" id="SSF103481">
    <property type="entry name" value="Multidrug resistance efflux transporter EmrE"/>
    <property type="match status" value="1"/>
</dbReference>
<keyword evidence="4 6" id="KW-1133">Transmembrane helix</keyword>
<proteinExistence type="inferred from homology"/>
<feature type="transmembrane region" description="Helical" evidence="6">
    <location>
        <begin position="85"/>
        <end position="107"/>
    </location>
</feature>
<feature type="transmembrane region" description="Helical" evidence="6">
    <location>
        <begin position="256"/>
        <end position="277"/>
    </location>
</feature>
<dbReference type="GO" id="GO:0016020">
    <property type="term" value="C:membrane"/>
    <property type="evidence" value="ECO:0007669"/>
    <property type="project" value="UniProtKB-SubCell"/>
</dbReference>
<name>A0AA41RJY6_PAPNU</name>
<dbReference type="Pfam" id="PF00892">
    <property type="entry name" value="EamA"/>
    <property type="match status" value="2"/>
</dbReference>
<feature type="transmembrane region" description="Helical" evidence="6">
    <location>
        <begin position="309"/>
        <end position="330"/>
    </location>
</feature>
<organism evidence="8 9">
    <name type="scientific">Papaver nudicaule</name>
    <name type="common">Iceland poppy</name>
    <dbReference type="NCBI Taxonomy" id="74823"/>
    <lineage>
        <taxon>Eukaryota</taxon>
        <taxon>Viridiplantae</taxon>
        <taxon>Streptophyta</taxon>
        <taxon>Embryophyta</taxon>
        <taxon>Tracheophyta</taxon>
        <taxon>Spermatophyta</taxon>
        <taxon>Magnoliopsida</taxon>
        <taxon>Ranunculales</taxon>
        <taxon>Papaveraceae</taxon>
        <taxon>Papaveroideae</taxon>
        <taxon>Papaver</taxon>
    </lineage>
</organism>
<comment type="subcellular location">
    <subcellularLocation>
        <location evidence="1 6">Membrane</location>
        <topology evidence="1 6">Multi-pass membrane protein</topology>
    </subcellularLocation>
</comment>
<evidence type="ECO:0000256" key="5">
    <source>
        <dbReference type="ARBA" id="ARBA00023136"/>
    </source>
</evidence>
<keyword evidence="5 6" id="KW-0472">Membrane</keyword>
<evidence type="ECO:0000256" key="3">
    <source>
        <dbReference type="ARBA" id="ARBA00022692"/>
    </source>
</evidence>
<feature type="transmembrane region" description="Helical" evidence="6">
    <location>
        <begin position="148"/>
        <end position="168"/>
    </location>
</feature>
<gene>
    <name evidence="8" type="ORF">MKW94_021527</name>
</gene>
<dbReference type="AlphaFoldDB" id="A0AA41RJY6"/>
<dbReference type="Proteomes" id="UP001177140">
    <property type="component" value="Unassembled WGS sequence"/>
</dbReference>